<dbReference type="RefSeq" id="WP_241669256.1">
    <property type="nucleotide sequence ID" value="NZ_MDER01000031.1"/>
</dbReference>
<feature type="transmembrane region" description="Helical" evidence="7">
    <location>
        <begin position="99"/>
        <end position="119"/>
    </location>
</feature>
<evidence type="ECO:0000313" key="10">
    <source>
        <dbReference type="Proteomes" id="UP000094578"/>
    </source>
</evidence>
<keyword evidence="3" id="KW-1003">Cell membrane</keyword>
<protein>
    <submittedName>
        <fullName evidence="9">Protein LplC</fullName>
    </submittedName>
</protein>
<sequence>MKKSMLDSPHRPYVNINSNTFTTRKSLSDRTFYGLIYLMTIVAIIVTLYPFLYVLSISFSSVEAIDQQKVILFPVGFTLSGYKMVLQYQELWVSFYNTLWYTVVGTVLNILFTCLAAFPLSRPRFFLRRKLNFFIAFTMYFSGGLIPVYMLITSLGLYNTRWAMVLPVLVITFNVMICRSAFEGIPNEIFESANIDGANDITMLFKLAIPIIKPTLAVLTLYYAVYHWNNFFSALLYLGKQDLQPLQMFLRRVLIMASPEVMQKMGGSMSTSALAVSTLQVRYVSIVVSILPIVTIYPFIQRYFVKGITLGAVKG</sequence>
<dbReference type="EMBL" id="MDER01000031">
    <property type="protein sequence ID" value="ODP29199.1"/>
    <property type="molecule type" value="Genomic_DNA"/>
</dbReference>
<evidence type="ECO:0000256" key="2">
    <source>
        <dbReference type="ARBA" id="ARBA00022448"/>
    </source>
</evidence>
<name>A0A1E3L602_9BACL</name>
<keyword evidence="4 7" id="KW-0812">Transmembrane</keyword>
<evidence type="ECO:0000256" key="4">
    <source>
        <dbReference type="ARBA" id="ARBA00022692"/>
    </source>
</evidence>
<proteinExistence type="inferred from homology"/>
<accession>A0A1E3L602</accession>
<organism evidence="9 10">
    <name type="scientific">Paenibacillus nuruki</name>
    <dbReference type="NCBI Taxonomy" id="1886670"/>
    <lineage>
        <taxon>Bacteria</taxon>
        <taxon>Bacillati</taxon>
        <taxon>Bacillota</taxon>
        <taxon>Bacilli</taxon>
        <taxon>Bacillales</taxon>
        <taxon>Paenibacillaceae</taxon>
        <taxon>Paenibacillus</taxon>
    </lineage>
</organism>
<feature type="transmembrane region" description="Helical" evidence="7">
    <location>
        <begin position="131"/>
        <end position="152"/>
    </location>
</feature>
<dbReference type="PANTHER" id="PTHR43744:SF9">
    <property type="entry name" value="POLYGALACTURONAN_RHAMNOGALACTURONAN TRANSPORT SYSTEM PERMEASE PROTEIN YTCP"/>
    <property type="match status" value="1"/>
</dbReference>
<evidence type="ECO:0000256" key="6">
    <source>
        <dbReference type="ARBA" id="ARBA00023136"/>
    </source>
</evidence>
<evidence type="ECO:0000259" key="8">
    <source>
        <dbReference type="PROSITE" id="PS50928"/>
    </source>
</evidence>
<keyword evidence="6 7" id="KW-0472">Membrane</keyword>
<evidence type="ECO:0000256" key="3">
    <source>
        <dbReference type="ARBA" id="ARBA00022475"/>
    </source>
</evidence>
<dbReference type="PATRIC" id="fig|1886670.3.peg.1232"/>
<dbReference type="STRING" id="1886670.PTI45_01208"/>
<dbReference type="CDD" id="cd06261">
    <property type="entry name" value="TM_PBP2"/>
    <property type="match status" value="1"/>
</dbReference>
<dbReference type="Proteomes" id="UP000094578">
    <property type="component" value="Unassembled WGS sequence"/>
</dbReference>
<feature type="domain" description="ABC transmembrane type-1" evidence="8">
    <location>
        <begin position="95"/>
        <end position="292"/>
    </location>
</feature>
<feature type="transmembrane region" description="Helical" evidence="7">
    <location>
        <begin position="203"/>
        <end position="225"/>
    </location>
</feature>
<dbReference type="InterPro" id="IPR035906">
    <property type="entry name" value="MetI-like_sf"/>
</dbReference>
<evidence type="ECO:0000256" key="5">
    <source>
        <dbReference type="ARBA" id="ARBA00022989"/>
    </source>
</evidence>
<comment type="subcellular location">
    <subcellularLocation>
        <location evidence="1 7">Cell membrane</location>
        <topology evidence="1 7">Multi-pass membrane protein</topology>
    </subcellularLocation>
</comment>
<dbReference type="GO" id="GO:0005886">
    <property type="term" value="C:plasma membrane"/>
    <property type="evidence" value="ECO:0007669"/>
    <property type="project" value="UniProtKB-SubCell"/>
</dbReference>
<dbReference type="InterPro" id="IPR000515">
    <property type="entry name" value="MetI-like"/>
</dbReference>
<feature type="transmembrane region" description="Helical" evidence="7">
    <location>
        <begin position="281"/>
        <end position="300"/>
    </location>
</feature>
<keyword evidence="10" id="KW-1185">Reference proteome</keyword>
<dbReference type="AlphaFoldDB" id="A0A1E3L602"/>
<reference evidence="9 10" key="1">
    <citation type="submission" date="2016-08" db="EMBL/GenBank/DDBJ databases">
        <title>Genome sequencing of Paenibacillus sp. TI45-13ar, isolated from Korean traditional nuruk.</title>
        <authorList>
            <person name="Kim S.-J."/>
        </authorList>
    </citation>
    <scope>NUCLEOTIDE SEQUENCE [LARGE SCALE GENOMIC DNA]</scope>
    <source>
        <strain evidence="9 10">TI45-13ar</strain>
    </source>
</reference>
<keyword evidence="2 7" id="KW-0813">Transport</keyword>
<dbReference type="SUPFAM" id="SSF161098">
    <property type="entry name" value="MetI-like"/>
    <property type="match status" value="1"/>
</dbReference>
<dbReference type="PANTHER" id="PTHR43744">
    <property type="entry name" value="ABC TRANSPORTER PERMEASE PROTEIN MG189-RELATED-RELATED"/>
    <property type="match status" value="1"/>
</dbReference>
<dbReference type="Pfam" id="PF00528">
    <property type="entry name" value="BPD_transp_1"/>
    <property type="match status" value="1"/>
</dbReference>
<evidence type="ECO:0000313" key="9">
    <source>
        <dbReference type="EMBL" id="ODP29199.1"/>
    </source>
</evidence>
<gene>
    <name evidence="9" type="ORF">PTI45_01208</name>
</gene>
<evidence type="ECO:0000256" key="7">
    <source>
        <dbReference type="RuleBase" id="RU363032"/>
    </source>
</evidence>
<evidence type="ECO:0000256" key="1">
    <source>
        <dbReference type="ARBA" id="ARBA00004651"/>
    </source>
</evidence>
<dbReference type="GO" id="GO:0055085">
    <property type="term" value="P:transmembrane transport"/>
    <property type="evidence" value="ECO:0007669"/>
    <property type="project" value="InterPro"/>
</dbReference>
<keyword evidence="5 7" id="KW-1133">Transmembrane helix</keyword>
<feature type="transmembrane region" description="Helical" evidence="7">
    <location>
        <begin position="164"/>
        <end position="182"/>
    </location>
</feature>
<comment type="similarity">
    <text evidence="7">Belongs to the binding-protein-dependent transport system permease family.</text>
</comment>
<feature type="transmembrane region" description="Helical" evidence="7">
    <location>
        <begin position="32"/>
        <end position="52"/>
    </location>
</feature>
<dbReference type="Gene3D" id="1.10.3720.10">
    <property type="entry name" value="MetI-like"/>
    <property type="match status" value="1"/>
</dbReference>
<comment type="caution">
    <text evidence="9">The sequence shown here is derived from an EMBL/GenBank/DDBJ whole genome shotgun (WGS) entry which is preliminary data.</text>
</comment>
<dbReference type="PROSITE" id="PS50928">
    <property type="entry name" value="ABC_TM1"/>
    <property type="match status" value="1"/>
</dbReference>